<dbReference type="EMBL" id="CP104064">
    <property type="protein sequence ID" value="WAH35884.1"/>
    <property type="molecule type" value="Genomic_DNA"/>
</dbReference>
<dbReference type="Pfam" id="PF13302">
    <property type="entry name" value="Acetyltransf_3"/>
    <property type="match status" value="1"/>
</dbReference>
<accession>A0ABY6YZ41</accession>
<sequence length="111" mass="12832">MILRPFTENDCRAMYRIQSKPEMTKYTPDEPWMSMDDAYNFLNFAKSLYADQQVIKGFRYFFAVQVKESGVVIGYCGLGGPEFDRTLTEVFIVLTAITGEMGMQRKRLTLC</sequence>
<evidence type="ECO:0000313" key="3">
    <source>
        <dbReference type="Proteomes" id="UP001164803"/>
    </source>
</evidence>
<protein>
    <submittedName>
        <fullName evidence="2">GNAT family N-acetyltransferase</fullName>
    </submittedName>
</protein>
<feature type="domain" description="N-acetyltransferase" evidence="1">
    <location>
        <begin position="2"/>
        <end position="91"/>
    </location>
</feature>
<name>A0ABY6YZ41_9BACL</name>
<organism evidence="2 3">
    <name type="scientific">Alicyclobacillus dauci</name>
    <dbReference type="NCBI Taxonomy" id="1475485"/>
    <lineage>
        <taxon>Bacteria</taxon>
        <taxon>Bacillati</taxon>
        <taxon>Bacillota</taxon>
        <taxon>Bacilli</taxon>
        <taxon>Bacillales</taxon>
        <taxon>Alicyclobacillaceae</taxon>
        <taxon>Alicyclobacillus</taxon>
    </lineage>
</organism>
<evidence type="ECO:0000259" key="1">
    <source>
        <dbReference type="Pfam" id="PF13302"/>
    </source>
</evidence>
<reference evidence="2" key="1">
    <citation type="submission" date="2022-08" db="EMBL/GenBank/DDBJ databases">
        <title>Alicyclobacillus dauci DSM2870, complete genome.</title>
        <authorList>
            <person name="Wang Q."/>
            <person name="Cai R."/>
            <person name="Wang Z."/>
        </authorList>
    </citation>
    <scope>NUCLEOTIDE SEQUENCE</scope>
    <source>
        <strain evidence="2">DSM 28700</strain>
    </source>
</reference>
<dbReference type="SUPFAM" id="SSF55729">
    <property type="entry name" value="Acyl-CoA N-acyltransferases (Nat)"/>
    <property type="match status" value="1"/>
</dbReference>
<dbReference type="Gene3D" id="3.40.630.30">
    <property type="match status" value="1"/>
</dbReference>
<keyword evidence="3" id="KW-1185">Reference proteome</keyword>
<dbReference type="InterPro" id="IPR016181">
    <property type="entry name" value="Acyl_CoA_acyltransferase"/>
</dbReference>
<dbReference type="Proteomes" id="UP001164803">
    <property type="component" value="Chromosome"/>
</dbReference>
<proteinExistence type="predicted"/>
<dbReference type="RefSeq" id="WP_268043172.1">
    <property type="nucleotide sequence ID" value="NZ_CP104064.1"/>
</dbReference>
<dbReference type="InterPro" id="IPR000182">
    <property type="entry name" value="GNAT_dom"/>
</dbReference>
<evidence type="ECO:0000313" key="2">
    <source>
        <dbReference type="EMBL" id="WAH35884.1"/>
    </source>
</evidence>
<gene>
    <name evidence="2" type="ORF">NZD86_16660</name>
</gene>